<dbReference type="GO" id="GO:0015293">
    <property type="term" value="F:symporter activity"/>
    <property type="evidence" value="ECO:0007669"/>
    <property type="project" value="UniProtKB-KW"/>
</dbReference>
<keyword evidence="4" id="KW-0050">Antiport</keyword>
<evidence type="ECO:0000256" key="1">
    <source>
        <dbReference type="ARBA" id="ARBA00004141"/>
    </source>
</evidence>
<keyword evidence="5" id="KW-0633">Potassium transport</keyword>
<dbReference type="GO" id="GO:0005886">
    <property type="term" value="C:plasma membrane"/>
    <property type="evidence" value="ECO:0007669"/>
    <property type="project" value="TreeGrafter"/>
</dbReference>
<evidence type="ECO:0000256" key="4">
    <source>
        <dbReference type="ARBA" id="ARBA00022449"/>
    </source>
</evidence>
<keyword evidence="8" id="KW-0732">Signal</keyword>
<keyword evidence="3" id="KW-0813">Transport</keyword>
<keyword evidence="6" id="KW-0109">Calcium transport</keyword>
<keyword evidence="15" id="KW-0472">Membrane</keyword>
<sequence length="627" mass="69982">MPKHVCSPSRNSIVVFSATGLFVFLAAALLSSSLLYYNKSPLEKAVKIHKRSRVPRSVAANVTNSNESDSEDARKDEYPDDIFSLKQKQQGAVILHVLGLSYMFLALATVSDEFFIPSLEVITAEFRVSEDVAGATFMAAGGSAPELFTSVIGVFIANSNVGFGTIVGSAVFNVLFVIGMCAVFSKGILQLTWWPLFRDCMFYIIALVLLIVFFVNGRVGKRSEIYWWEAVTLMIWYFAYAAFMKYNVPIKRFVKKLLPRRNRVADDDDAFVLSSRTSPKDTDAYVKKALEYMKHNGKEGPCFRFGVLQLVMRTIDPLREVSVCDLAKEMESISHKNRTTEMKAASHLTLLQADQLSQTNVTLPNSTFNLTSSAPSADNVRLHSVSVMTTSTNLTTENGDESYHQLAEPKISFDESSDSIAELPTPLDLSWPKSFKDRVVYVIRAPILFALHITLSDVRKPNKRRRYPWTFCVSILWIVVFSYFMVWWAKEISVTMEIDDEIMGLTVLAAGTSIPDLITSVLVARKGYGDMAVSSSVGSNLFDVTIGLPLPWLIWSLLHNGDAFEVVSSGLFCSTIMLFAMLLTVVISIGVCKWRMSKTLGVLMLILYVLFVVFSVLLQKNVFVCDL</sequence>
<dbReference type="InterPro" id="IPR004837">
    <property type="entry name" value="NaCa_Exmemb"/>
</dbReference>
<evidence type="ECO:0000256" key="14">
    <source>
        <dbReference type="ARBA" id="ARBA00023065"/>
    </source>
</evidence>
<dbReference type="EMBL" id="CACRXK020003720">
    <property type="protein sequence ID" value="CAB3999975.1"/>
    <property type="molecule type" value="Genomic_DNA"/>
</dbReference>
<dbReference type="Gene3D" id="1.20.1420.30">
    <property type="entry name" value="NCX, central ion-binding region"/>
    <property type="match status" value="2"/>
</dbReference>
<keyword evidence="13" id="KW-0915">Sodium</keyword>
<keyword evidence="11" id="KW-0630">Potassium</keyword>
<dbReference type="PANTHER" id="PTHR10846">
    <property type="entry name" value="SODIUM/POTASSIUM/CALCIUM EXCHANGER"/>
    <property type="match status" value="1"/>
</dbReference>
<dbReference type="Pfam" id="PF01699">
    <property type="entry name" value="Na_Ca_ex"/>
    <property type="match status" value="2"/>
</dbReference>
<evidence type="ECO:0000256" key="10">
    <source>
        <dbReference type="ARBA" id="ARBA00022847"/>
    </source>
</evidence>
<dbReference type="NCBIfam" id="TIGR00367">
    <property type="entry name" value="calcium/sodium antiporter"/>
    <property type="match status" value="1"/>
</dbReference>
<dbReference type="PANTHER" id="PTHR10846:SF72">
    <property type="entry name" value="SODIUM_POTASSIUM_CALCIUM EXCHANGER NCKX30C"/>
    <property type="match status" value="1"/>
</dbReference>
<reference evidence="18" key="1">
    <citation type="submission" date="2020-04" db="EMBL/GenBank/DDBJ databases">
        <authorList>
            <person name="Alioto T."/>
            <person name="Alioto T."/>
            <person name="Gomez Garrido J."/>
        </authorList>
    </citation>
    <scope>NUCLEOTIDE SEQUENCE</scope>
    <source>
        <strain evidence="18">A484AB</strain>
    </source>
</reference>
<evidence type="ECO:0000256" key="6">
    <source>
        <dbReference type="ARBA" id="ARBA00022568"/>
    </source>
</evidence>
<dbReference type="Proteomes" id="UP001152795">
    <property type="component" value="Unassembled WGS sequence"/>
</dbReference>
<keyword evidence="9" id="KW-0106">Calcium</keyword>
<protein>
    <submittedName>
        <fullName evidence="18">Sodium potassium calcium exchanger 2 isoform X3</fullName>
    </submittedName>
</protein>
<evidence type="ECO:0000259" key="17">
    <source>
        <dbReference type="Pfam" id="PF01699"/>
    </source>
</evidence>
<dbReference type="GO" id="GO:0008273">
    <property type="term" value="F:calcium, potassium:sodium antiporter activity"/>
    <property type="evidence" value="ECO:0007669"/>
    <property type="project" value="TreeGrafter"/>
</dbReference>
<feature type="domain" description="Sodium/calcium exchanger membrane region" evidence="17">
    <location>
        <begin position="97"/>
        <end position="244"/>
    </location>
</feature>
<proteinExistence type="inferred from homology"/>
<evidence type="ECO:0000256" key="7">
    <source>
        <dbReference type="ARBA" id="ARBA00022692"/>
    </source>
</evidence>
<dbReference type="GO" id="GO:0006874">
    <property type="term" value="P:intracellular calcium ion homeostasis"/>
    <property type="evidence" value="ECO:0007669"/>
    <property type="project" value="TreeGrafter"/>
</dbReference>
<evidence type="ECO:0000256" key="12">
    <source>
        <dbReference type="ARBA" id="ARBA00022989"/>
    </source>
</evidence>
<dbReference type="FunFam" id="1.20.1420.30:FF:000004">
    <property type="entry name" value="Sodium/potassium/calcium exchanger 2 isoform 1"/>
    <property type="match status" value="1"/>
</dbReference>
<dbReference type="OrthoDB" id="2127281at2759"/>
<keyword evidence="14" id="KW-0406">Ion transport</keyword>
<keyword evidence="12" id="KW-1133">Transmembrane helix</keyword>
<dbReference type="InterPro" id="IPR004481">
    <property type="entry name" value="K/Na/Ca-exchanger"/>
</dbReference>
<feature type="domain" description="Sodium/calcium exchanger membrane region" evidence="17">
    <location>
        <begin position="468"/>
        <end position="616"/>
    </location>
</feature>
<evidence type="ECO:0000256" key="11">
    <source>
        <dbReference type="ARBA" id="ARBA00022958"/>
    </source>
</evidence>
<evidence type="ECO:0000256" key="8">
    <source>
        <dbReference type="ARBA" id="ARBA00022729"/>
    </source>
</evidence>
<evidence type="ECO:0000256" key="5">
    <source>
        <dbReference type="ARBA" id="ARBA00022538"/>
    </source>
</evidence>
<comment type="caution">
    <text evidence="18">The sequence shown here is derived from an EMBL/GenBank/DDBJ whole genome shotgun (WGS) entry which is preliminary data.</text>
</comment>
<gene>
    <name evidence="18" type="ORF">PACLA_8A002299</name>
</gene>
<evidence type="ECO:0000256" key="16">
    <source>
        <dbReference type="ARBA" id="ARBA00023201"/>
    </source>
</evidence>
<evidence type="ECO:0000256" key="13">
    <source>
        <dbReference type="ARBA" id="ARBA00023053"/>
    </source>
</evidence>
<evidence type="ECO:0000256" key="15">
    <source>
        <dbReference type="ARBA" id="ARBA00023136"/>
    </source>
</evidence>
<evidence type="ECO:0000313" key="18">
    <source>
        <dbReference type="EMBL" id="CAB3999975.1"/>
    </source>
</evidence>
<keyword evidence="10" id="KW-0769">Symport</keyword>
<accession>A0A7D9I5Y3</accession>
<evidence type="ECO:0000256" key="9">
    <source>
        <dbReference type="ARBA" id="ARBA00022837"/>
    </source>
</evidence>
<dbReference type="FunFam" id="1.20.1420.30:FF:000009">
    <property type="entry name" value="sodium/potassium/calcium exchanger 5 isoform X2"/>
    <property type="match status" value="1"/>
</dbReference>
<organism evidence="18 19">
    <name type="scientific">Paramuricea clavata</name>
    <name type="common">Red gorgonian</name>
    <name type="synonym">Violescent sea-whip</name>
    <dbReference type="NCBI Taxonomy" id="317549"/>
    <lineage>
        <taxon>Eukaryota</taxon>
        <taxon>Metazoa</taxon>
        <taxon>Cnidaria</taxon>
        <taxon>Anthozoa</taxon>
        <taxon>Octocorallia</taxon>
        <taxon>Malacalcyonacea</taxon>
        <taxon>Plexauridae</taxon>
        <taxon>Paramuricea</taxon>
    </lineage>
</organism>
<name>A0A7D9I5Y3_PARCT</name>
<dbReference type="AlphaFoldDB" id="A0A7D9I5Y3"/>
<comment type="similarity">
    <text evidence="2">Belongs to the Ca(2+):cation antiporter (CaCA) (TC 2.A.19) family. SLC24A subfamily.</text>
</comment>
<evidence type="ECO:0000256" key="3">
    <source>
        <dbReference type="ARBA" id="ARBA00022448"/>
    </source>
</evidence>
<dbReference type="InterPro" id="IPR044880">
    <property type="entry name" value="NCX_ion-bd_dom_sf"/>
</dbReference>
<keyword evidence="7" id="KW-0812">Transmembrane</keyword>
<keyword evidence="16" id="KW-0739">Sodium transport</keyword>
<dbReference type="GO" id="GO:0005262">
    <property type="term" value="F:calcium channel activity"/>
    <property type="evidence" value="ECO:0007669"/>
    <property type="project" value="TreeGrafter"/>
</dbReference>
<evidence type="ECO:0000256" key="2">
    <source>
        <dbReference type="ARBA" id="ARBA00005364"/>
    </source>
</evidence>
<keyword evidence="19" id="KW-1185">Reference proteome</keyword>
<comment type="subcellular location">
    <subcellularLocation>
        <location evidence="1">Membrane</location>
        <topology evidence="1">Multi-pass membrane protein</topology>
    </subcellularLocation>
</comment>
<evidence type="ECO:0000313" key="19">
    <source>
        <dbReference type="Proteomes" id="UP001152795"/>
    </source>
</evidence>